<proteinExistence type="predicted"/>
<comment type="caution">
    <text evidence="1">The sequence shown here is derived from an EMBL/GenBank/DDBJ whole genome shotgun (WGS) entry which is preliminary data.</text>
</comment>
<dbReference type="AlphaFoldDB" id="A0A445EKV2"/>
<accession>A0A445EKV2</accession>
<sequence>MMLKESGMLRWMPRMLALRAVQRHRAASRSTRPAIRLQHGCCGGDPAPMINTWAHTANFRLT</sequence>
<dbReference type="EMBL" id="SDMP01000001">
    <property type="protein sequence ID" value="RYR76074.1"/>
    <property type="molecule type" value="Genomic_DNA"/>
</dbReference>
<evidence type="ECO:0000313" key="1">
    <source>
        <dbReference type="EMBL" id="RYR76074.1"/>
    </source>
</evidence>
<reference evidence="1 2" key="1">
    <citation type="submission" date="2019-01" db="EMBL/GenBank/DDBJ databases">
        <title>Sequencing of cultivated peanut Arachis hypogaea provides insights into genome evolution and oil improvement.</title>
        <authorList>
            <person name="Chen X."/>
        </authorList>
    </citation>
    <scope>NUCLEOTIDE SEQUENCE [LARGE SCALE GENOMIC DNA]</scope>
    <source>
        <strain evidence="2">cv. Fuhuasheng</strain>
        <tissue evidence="1">Leaves</tissue>
    </source>
</reference>
<evidence type="ECO:0000313" key="2">
    <source>
        <dbReference type="Proteomes" id="UP000289738"/>
    </source>
</evidence>
<dbReference type="Proteomes" id="UP000289738">
    <property type="component" value="Chromosome A01"/>
</dbReference>
<protein>
    <submittedName>
        <fullName evidence="1">Uncharacterized protein</fullName>
    </submittedName>
</protein>
<gene>
    <name evidence="1" type="ORF">Ahy_A01g000667</name>
</gene>
<name>A0A445EKV2_ARAHY</name>
<keyword evidence="2" id="KW-1185">Reference proteome</keyword>
<organism evidence="1 2">
    <name type="scientific">Arachis hypogaea</name>
    <name type="common">Peanut</name>
    <dbReference type="NCBI Taxonomy" id="3818"/>
    <lineage>
        <taxon>Eukaryota</taxon>
        <taxon>Viridiplantae</taxon>
        <taxon>Streptophyta</taxon>
        <taxon>Embryophyta</taxon>
        <taxon>Tracheophyta</taxon>
        <taxon>Spermatophyta</taxon>
        <taxon>Magnoliopsida</taxon>
        <taxon>eudicotyledons</taxon>
        <taxon>Gunneridae</taxon>
        <taxon>Pentapetalae</taxon>
        <taxon>rosids</taxon>
        <taxon>fabids</taxon>
        <taxon>Fabales</taxon>
        <taxon>Fabaceae</taxon>
        <taxon>Papilionoideae</taxon>
        <taxon>50 kb inversion clade</taxon>
        <taxon>dalbergioids sensu lato</taxon>
        <taxon>Dalbergieae</taxon>
        <taxon>Pterocarpus clade</taxon>
        <taxon>Arachis</taxon>
    </lineage>
</organism>